<dbReference type="AlphaFoldDB" id="A0A444J3Y7"/>
<comment type="caution">
    <text evidence="1">The sequence shown here is derived from an EMBL/GenBank/DDBJ whole genome shotgun (WGS) entry which is preliminary data.</text>
</comment>
<dbReference type="Proteomes" id="UP000287853">
    <property type="component" value="Unassembled WGS sequence"/>
</dbReference>
<dbReference type="EMBL" id="MTKO01000025">
    <property type="protein sequence ID" value="RWX47783.1"/>
    <property type="molecule type" value="Genomic_DNA"/>
</dbReference>
<sequence length="107" mass="12564">MTSENGYRMKDCYVSKKLNIKIRRIQIAGRSYTVRPSFVMPYMTAFTDDAEKALFLTKFDVPAWGIARIFGKNGPYWYRMAGSLGRFKSCRNNRQRFHEIASAYSRR</sequence>
<keyword evidence="2" id="KW-1185">Reference proteome</keyword>
<proteinExistence type="predicted"/>
<gene>
    <name evidence="1" type="ORF">H206_05639</name>
</gene>
<accession>A0A444J3Y7</accession>
<evidence type="ECO:0000313" key="2">
    <source>
        <dbReference type="Proteomes" id="UP000287853"/>
    </source>
</evidence>
<reference evidence="1 2" key="1">
    <citation type="submission" date="2017-01" db="EMBL/GenBank/DDBJ databases">
        <title>The cable genome- insights into the physiology and evolution of filamentous bacteria capable of sulfide oxidation via long distance electron transfer.</title>
        <authorList>
            <person name="Schreiber L."/>
            <person name="Bjerg J.T."/>
            <person name="Boggild A."/>
            <person name="Van De Vossenberg J."/>
            <person name="Meysman F."/>
            <person name="Nielsen L.P."/>
            <person name="Schramm A."/>
            <person name="Kjeldsen K.U."/>
        </authorList>
    </citation>
    <scope>NUCLEOTIDE SEQUENCE [LARGE SCALE GENOMIC DNA]</scope>
    <source>
        <strain evidence="1">MCF</strain>
    </source>
</reference>
<protein>
    <submittedName>
        <fullName evidence="1">Uncharacterized protein</fullName>
    </submittedName>
</protein>
<name>A0A444J3Y7_9BACT</name>
<evidence type="ECO:0000313" key="1">
    <source>
        <dbReference type="EMBL" id="RWX47783.1"/>
    </source>
</evidence>
<organism evidence="1 2">
    <name type="scientific">Candidatus Electrothrix aarhusensis</name>
    <dbReference type="NCBI Taxonomy" id="1859131"/>
    <lineage>
        <taxon>Bacteria</taxon>
        <taxon>Pseudomonadati</taxon>
        <taxon>Thermodesulfobacteriota</taxon>
        <taxon>Desulfobulbia</taxon>
        <taxon>Desulfobulbales</taxon>
        <taxon>Desulfobulbaceae</taxon>
        <taxon>Candidatus Electrothrix</taxon>
    </lineage>
</organism>